<dbReference type="EMBL" id="JAUBOF010000027">
    <property type="protein sequence ID" value="MDM7488694.1"/>
    <property type="molecule type" value="Genomic_DNA"/>
</dbReference>
<reference evidence="2 3" key="1">
    <citation type="submission" date="2023-06" db="EMBL/GenBank/DDBJ databases">
        <title>Rhodococcus indonesiensis sp. nov a new member of the Rhodococcus ruber lineage isolated from a sediment of neutral hot spring.</title>
        <authorList>
            <person name="Kusuma A.B."/>
            <person name="Fenylestari G."/>
            <person name="Ammar F."/>
            <person name="Nouioui I."/>
            <person name="Goodfellow M."/>
        </authorList>
    </citation>
    <scope>NUCLEOTIDE SEQUENCE [LARGE SCALE GENOMIC DNA]</scope>
    <source>
        <strain evidence="2 3">CSLK01-03</strain>
    </source>
</reference>
<keyword evidence="3" id="KW-1185">Reference proteome</keyword>
<dbReference type="RefSeq" id="WP_289378757.1">
    <property type="nucleotide sequence ID" value="NZ_JAUBOF010000027.1"/>
</dbReference>
<evidence type="ECO:0000313" key="2">
    <source>
        <dbReference type="EMBL" id="MDM7488694.1"/>
    </source>
</evidence>
<feature type="region of interest" description="Disordered" evidence="1">
    <location>
        <begin position="226"/>
        <end position="251"/>
    </location>
</feature>
<accession>A0ABT7RM28</accession>
<evidence type="ECO:0000313" key="3">
    <source>
        <dbReference type="Proteomes" id="UP001233164"/>
    </source>
</evidence>
<gene>
    <name evidence="2" type="ORF">QT969_10365</name>
</gene>
<name>A0ABT7RM28_9NOCA</name>
<proteinExistence type="predicted"/>
<evidence type="ECO:0000256" key="1">
    <source>
        <dbReference type="SAM" id="MobiDB-lite"/>
    </source>
</evidence>
<dbReference type="Proteomes" id="UP001233164">
    <property type="component" value="Unassembled WGS sequence"/>
</dbReference>
<comment type="caution">
    <text evidence="2">The sequence shown here is derived from an EMBL/GenBank/DDBJ whole genome shotgun (WGS) entry which is preliminary data.</text>
</comment>
<protein>
    <submittedName>
        <fullName evidence="2">Uncharacterized protein</fullName>
    </submittedName>
</protein>
<organism evidence="2 3">
    <name type="scientific">Rhodococcus indonesiensis</name>
    <dbReference type="NCBI Taxonomy" id="3055869"/>
    <lineage>
        <taxon>Bacteria</taxon>
        <taxon>Bacillati</taxon>
        <taxon>Actinomycetota</taxon>
        <taxon>Actinomycetes</taxon>
        <taxon>Mycobacteriales</taxon>
        <taxon>Nocardiaceae</taxon>
        <taxon>Rhodococcus</taxon>
    </lineage>
</organism>
<sequence length="348" mass="35543">MALLSDFAASGTLVASLPKVAIYPIPSGWIVYYPPEVLAEYSGDGTLETGIFAIVNAQALHTGGGTLSSVVFAIAKAAANFTGSGSASATVSLTNASVQALFSGDGTADAVTVYQYGRTADFTGSGDFTATAVETYQVLADFASVGNLNPEGLVEIEFTPLNLSGSGDATATVVEIETLSPQFWGDGDLTATSLHAATAGVADFTGSGTADAIVAAVTFSPLRMTKNTSQSIPNSTTAKITGWNPDSTSPHTTTTANIVNNELVVNGDGTISVSMTLNRSTTNSSDQAYIYKNGVQVAASDVNNFNSTRTATWSGTVVQGDTLAAYYKNTSGFNTATVTGGSLGYTIV</sequence>